<reference evidence="2" key="2">
    <citation type="submission" date="2023-05" db="EMBL/GenBank/DDBJ databases">
        <authorList>
            <person name="Fouks B."/>
        </authorList>
    </citation>
    <scope>NUCLEOTIDE SEQUENCE</scope>
    <source>
        <strain evidence="2">Stay&amp;Tobe</strain>
        <tissue evidence="2">Testes</tissue>
    </source>
</reference>
<dbReference type="Proteomes" id="UP001233999">
    <property type="component" value="Unassembled WGS sequence"/>
</dbReference>
<protein>
    <submittedName>
        <fullName evidence="2">Uncharacterized protein</fullName>
    </submittedName>
</protein>
<feature type="transmembrane region" description="Helical" evidence="1">
    <location>
        <begin position="52"/>
        <end position="72"/>
    </location>
</feature>
<keyword evidence="3" id="KW-1185">Reference proteome</keyword>
<dbReference type="AlphaFoldDB" id="A0AAD7ZPR4"/>
<proteinExistence type="predicted"/>
<organism evidence="2 3">
    <name type="scientific">Diploptera punctata</name>
    <name type="common">Pacific beetle cockroach</name>
    <dbReference type="NCBI Taxonomy" id="6984"/>
    <lineage>
        <taxon>Eukaryota</taxon>
        <taxon>Metazoa</taxon>
        <taxon>Ecdysozoa</taxon>
        <taxon>Arthropoda</taxon>
        <taxon>Hexapoda</taxon>
        <taxon>Insecta</taxon>
        <taxon>Pterygota</taxon>
        <taxon>Neoptera</taxon>
        <taxon>Polyneoptera</taxon>
        <taxon>Dictyoptera</taxon>
        <taxon>Blattodea</taxon>
        <taxon>Blaberoidea</taxon>
        <taxon>Blaberidae</taxon>
        <taxon>Diplopterinae</taxon>
        <taxon>Diploptera</taxon>
    </lineage>
</organism>
<sequence>STLFSLNIILPVAISLNLSLVVIKGRRSGSGSWSVTSPNDRHLTGNTWNAKIAAYALYIVVTVAMNLGHIIVVTRNVLRIFR</sequence>
<feature type="transmembrane region" description="Helical" evidence="1">
    <location>
        <begin position="6"/>
        <end position="23"/>
    </location>
</feature>
<comment type="caution">
    <text evidence="2">The sequence shown here is derived from an EMBL/GenBank/DDBJ whole genome shotgun (WGS) entry which is preliminary data.</text>
</comment>
<gene>
    <name evidence="2" type="ORF">L9F63_021314</name>
</gene>
<name>A0AAD7ZPR4_DIPPU</name>
<evidence type="ECO:0000256" key="1">
    <source>
        <dbReference type="SAM" id="Phobius"/>
    </source>
</evidence>
<keyword evidence="1" id="KW-0472">Membrane</keyword>
<evidence type="ECO:0000313" key="3">
    <source>
        <dbReference type="Proteomes" id="UP001233999"/>
    </source>
</evidence>
<keyword evidence="1" id="KW-0812">Transmembrane</keyword>
<feature type="non-terminal residue" evidence="2">
    <location>
        <position position="1"/>
    </location>
</feature>
<keyword evidence="1" id="KW-1133">Transmembrane helix</keyword>
<feature type="non-terminal residue" evidence="2">
    <location>
        <position position="82"/>
    </location>
</feature>
<reference evidence="2" key="1">
    <citation type="journal article" date="2023" name="IScience">
        <title>Live-bearing cockroach genome reveals convergent evolutionary mechanisms linked to viviparity in insects and beyond.</title>
        <authorList>
            <person name="Fouks B."/>
            <person name="Harrison M.C."/>
            <person name="Mikhailova A.A."/>
            <person name="Marchal E."/>
            <person name="English S."/>
            <person name="Carruthers M."/>
            <person name="Jennings E.C."/>
            <person name="Chiamaka E.L."/>
            <person name="Frigard R.A."/>
            <person name="Pippel M."/>
            <person name="Attardo G.M."/>
            <person name="Benoit J.B."/>
            <person name="Bornberg-Bauer E."/>
            <person name="Tobe S.S."/>
        </authorList>
    </citation>
    <scope>NUCLEOTIDE SEQUENCE</scope>
    <source>
        <strain evidence="2">Stay&amp;Tobe</strain>
    </source>
</reference>
<dbReference type="EMBL" id="JASPKZ010007428">
    <property type="protein sequence ID" value="KAJ9584355.1"/>
    <property type="molecule type" value="Genomic_DNA"/>
</dbReference>
<evidence type="ECO:0000313" key="2">
    <source>
        <dbReference type="EMBL" id="KAJ9584355.1"/>
    </source>
</evidence>
<accession>A0AAD7ZPR4</accession>